<reference evidence="3 4" key="1">
    <citation type="submission" date="2024-01" db="EMBL/GenBank/DDBJ databases">
        <authorList>
            <consortium name="Genoscope - CEA"/>
            <person name="William W."/>
        </authorList>
    </citation>
    <scope>NUCLEOTIDE SEQUENCE [LARGE SCALE GENOMIC DNA]</scope>
    <source>
        <strain evidence="3 4">29B2s-10</strain>
    </source>
</reference>
<name>A0ABP0EHG7_9ASCO</name>
<accession>A0ABP0EHG7</accession>
<keyword evidence="4" id="KW-1185">Reference proteome</keyword>
<protein>
    <submittedName>
        <fullName evidence="3">Vacuolar protein sorting-associated protein 62</fullName>
    </submittedName>
</protein>
<keyword evidence="2" id="KW-0732">Signal</keyword>
<sequence length="461" mass="52425">MRFASVSLVLLPTLVLSTVLPPEWNEPLHALDHDPEAPDREDPDSDSSYIFDTISDPLGDREMAIQNVLRSPTKFANFPPIVAHPKDHEKTLTPGEIPDYVLDYSPHVYLYSEERYLPYDIRDFVTHTHARWKNGTVFNETVANMSLHKLATLPRKKKIYLTCNTDFDLDPDWITGVHNRPSLIDGEIKNAPATLIVVDKGNGWVDSFWFYFYSFNLGPFVSGSGPYGNHVGDWEHSLVRFYKGKPVIVWLSAHGGGGAYYYHNLEKSQTSPLHPVIFSARGTHANYVSVGQHPHDLPYDILSDFTDRGPLWDPSKNYLGYTYDGKVATPAARNANEHHTGRELEYGNWLVFRGHWGDKQLPLTDPRQQYSLIAGYHHIDGPTGPLTKSLLRLSPCGRGKWWNFWQGCNIRENIKWGIGVESEGYNCGNIFLHVRPKWLRSVLNQLTWGGGFCYVVDLLYG</sequence>
<feature type="chain" id="PRO_5045633805" evidence="2">
    <location>
        <begin position="18"/>
        <end position="461"/>
    </location>
</feature>
<evidence type="ECO:0000313" key="4">
    <source>
        <dbReference type="Proteomes" id="UP001497600"/>
    </source>
</evidence>
<feature type="signal peptide" evidence="2">
    <location>
        <begin position="1"/>
        <end position="17"/>
    </location>
</feature>
<evidence type="ECO:0000256" key="2">
    <source>
        <dbReference type="SAM" id="SignalP"/>
    </source>
</evidence>
<gene>
    <name evidence="3" type="primary">VPS62</name>
    <name evidence="3" type="ORF">CAAN4_F16732</name>
</gene>
<evidence type="ECO:0000313" key="3">
    <source>
        <dbReference type="EMBL" id="CAK7914505.1"/>
    </source>
</evidence>
<feature type="compositionally biased region" description="Basic and acidic residues" evidence="1">
    <location>
        <begin position="29"/>
        <end position="40"/>
    </location>
</feature>
<proteinExistence type="predicted"/>
<dbReference type="PANTHER" id="PTHR48220">
    <property type="match status" value="1"/>
</dbReference>
<organism evidence="3 4">
    <name type="scientific">[Candida] anglica</name>
    <dbReference type="NCBI Taxonomy" id="148631"/>
    <lineage>
        <taxon>Eukaryota</taxon>
        <taxon>Fungi</taxon>
        <taxon>Dikarya</taxon>
        <taxon>Ascomycota</taxon>
        <taxon>Saccharomycotina</taxon>
        <taxon>Pichiomycetes</taxon>
        <taxon>Debaryomycetaceae</taxon>
        <taxon>Kurtzmaniella</taxon>
    </lineage>
</organism>
<dbReference type="EMBL" id="OZ004258">
    <property type="protein sequence ID" value="CAK7914505.1"/>
    <property type="molecule type" value="Genomic_DNA"/>
</dbReference>
<dbReference type="InterPro" id="IPR009291">
    <property type="entry name" value="Vps62"/>
</dbReference>
<evidence type="ECO:0000256" key="1">
    <source>
        <dbReference type="SAM" id="MobiDB-lite"/>
    </source>
</evidence>
<dbReference type="PANTHER" id="PTHR48220:SF1">
    <property type="entry name" value="VACUOLAR PROTEIN SORTING-ASSOCIATED PROTEIN 62-RELATED"/>
    <property type="match status" value="1"/>
</dbReference>
<dbReference type="InterPro" id="IPR053102">
    <property type="entry name" value="VPS_Associated"/>
</dbReference>
<dbReference type="Pfam" id="PF06101">
    <property type="entry name" value="Vps62"/>
    <property type="match status" value="1"/>
</dbReference>
<dbReference type="Proteomes" id="UP001497600">
    <property type="component" value="Chromosome F"/>
</dbReference>
<feature type="region of interest" description="Disordered" evidence="1">
    <location>
        <begin position="27"/>
        <end position="51"/>
    </location>
</feature>